<dbReference type="OrthoDB" id="9807434at2"/>
<evidence type="ECO:0000256" key="4">
    <source>
        <dbReference type="ARBA" id="ARBA00022777"/>
    </source>
</evidence>
<evidence type="ECO:0000313" key="11">
    <source>
        <dbReference type="Proteomes" id="UP000005096"/>
    </source>
</evidence>
<evidence type="ECO:0000256" key="7">
    <source>
        <dbReference type="ARBA" id="ARBA00048478"/>
    </source>
</evidence>
<evidence type="ECO:0000256" key="3">
    <source>
        <dbReference type="ARBA" id="ARBA00022741"/>
    </source>
</evidence>
<dbReference type="Proteomes" id="UP000005096">
    <property type="component" value="Chromosome"/>
</dbReference>
<keyword evidence="4 8" id="KW-0418">Kinase</keyword>
<dbReference type="GO" id="GO:0005524">
    <property type="term" value="F:ATP binding"/>
    <property type="evidence" value="ECO:0007669"/>
    <property type="project" value="UniProtKB-UniRule"/>
</dbReference>
<comment type="catalytic activity">
    <reaction evidence="6 8">
        <text>dCMP + ATP = dCDP + ADP</text>
        <dbReference type="Rhea" id="RHEA:25094"/>
        <dbReference type="ChEBI" id="CHEBI:30616"/>
        <dbReference type="ChEBI" id="CHEBI:57566"/>
        <dbReference type="ChEBI" id="CHEBI:58593"/>
        <dbReference type="ChEBI" id="CHEBI:456216"/>
        <dbReference type="EC" id="2.7.4.25"/>
    </reaction>
</comment>
<dbReference type="GO" id="GO:0036431">
    <property type="term" value="F:dCMP kinase activity"/>
    <property type="evidence" value="ECO:0007669"/>
    <property type="project" value="InterPro"/>
</dbReference>
<dbReference type="AlphaFoldDB" id="E3CYA3"/>
<keyword evidence="2 8" id="KW-0808">Transferase</keyword>
<protein>
    <recommendedName>
        <fullName evidence="8">Cytidylate kinase</fullName>
        <shortName evidence="8">CK</shortName>
        <ecNumber evidence="8">2.7.4.25</ecNumber>
    </recommendedName>
    <alternativeName>
        <fullName evidence="8">Cytidine monophosphate kinase</fullName>
        <shortName evidence="8">CMP kinase</shortName>
    </alternativeName>
</protein>
<comment type="catalytic activity">
    <reaction evidence="7 8">
        <text>CMP + ATP = CDP + ADP</text>
        <dbReference type="Rhea" id="RHEA:11600"/>
        <dbReference type="ChEBI" id="CHEBI:30616"/>
        <dbReference type="ChEBI" id="CHEBI:58069"/>
        <dbReference type="ChEBI" id="CHEBI:60377"/>
        <dbReference type="ChEBI" id="CHEBI:456216"/>
        <dbReference type="EC" id="2.7.4.25"/>
    </reaction>
</comment>
<dbReference type="InterPro" id="IPR027417">
    <property type="entry name" value="P-loop_NTPase"/>
</dbReference>
<feature type="domain" description="Cytidylate kinase" evidence="9">
    <location>
        <begin position="8"/>
        <end position="213"/>
    </location>
</feature>
<evidence type="ECO:0000256" key="6">
    <source>
        <dbReference type="ARBA" id="ARBA00047615"/>
    </source>
</evidence>
<keyword evidence="8" id="KW-0963">Cytoplasm</keyword>
<dbReference type="GO" id="GO:0006220">
    <property type="term" value="P:pyrimidine nucleotide metabolic process"/>
    <property type="evidence" value="ECO:0007669"/>
    <property type="project" value="UniProtKB-UniRule"/>
</dbReference>
<accession>E3CYA3</accession>
<dbReference type="PaxDb" id="584708-Apau_1210"/>
<dbReference type="RefSeq" id="WP_006300838.1">
    <property type="nucleotide sequence ID" value="NZ_CM001022.1"/>
</dbReference>
<sequence>MIRRPIVVLDGPAGAGKSTVARMLARELELPFLDTGALYRAVAYWLQRQKVPPEETPDLESRVLSLGVRLEGERVLVGQEDVTAAIRTEAVDRIVSLYAALPSVRRGLLELQRSQAEQGLVAEGRDMASVVFPRADVKVYLTASPQVRARRRHEERLAAGQTSDYEAILRQVEERDRIDSSRECAPLRVDEGALVVDTSDLSLPEVVDRLRRAVEGRVAPHGN</sequence>
<reference evidence="10 11" key="1">
    <citation type="journal article" date="2010" name="Stand. Genomic Sci.">
        <title>Non-contiguous finished genome sequence of Aminomonas paucivorans type strain (GLU-3).</title>
        <authorList>
            <person name="Pitluck S."/>
            <person name="Yasawong M."/>
            <person name="Held B."/>
            <person name="Lapidus A."/>
            <person name="Nolan M."/>
            <person name="Copeland A."/>
            <person name="Lucas S."/>
            <person name="Del Rio T.G."/>
            <person name="Tice H."/>
            <person name="Cheng J.F."/>
            <person name="Chertkov O."/>
            <person name="Goodwin L."/>
            <person name="Tapia R."/>
            <person name="Han C."/>
            <person name="Liolios K."/>
            <person name="Ivanova N."/>
            <person name="Mavromatis K."/>
            <person name="Ovchinnikova G."/>
            <person name="Pati A."/>
            <person name="Chen A."/>
            <person name="Palaniappan K."/>
            <person name="Land M."/>
            <person name="Hauser L."/>
            <person name="Chang Y.J."/>
            <person name="Jeffries C.D."/>
            <person name="Pukall R."/>
            <person name="Spring S."/>
            <person name="Rohde M."/>
            <person name="Sikorski J."/>
            <person name="Goker M."/>
            <person name="Woyke T."/>
            <person name="Bristow J."/>
            <person name="Eisen J.A."/>
            <person name="Markowitz V."/>
            <person name="Hugenholtz P."/>
            <person name="Kyrpides N.C."/>
            <person name="Klenk H.P."/>
        </authorList>
    </citation>
    <scope>NUCLEOTIDE SEQUENCE [LARGE SCALE GENOMIC DNA]</scope>
    <source>
        <strain evidence="10 11">DSM 12260</strain>
    </source>
</reference>
<dbReference type="GO" id="GO:0036430">
    <property type="term" value="F:CMP kinase activity"/>
    <property type="evidence" value="ECO:0007669"/>
    <property type="project" value="RHEA"/>
</dbReference>
<dbReference type="InterPro" id="IPR003136">
    <property type="entry name" value="Cytidylate_kin"/>
</dbReference>
<dbReference type="Gene3D" id="3.40.50.300">
    <property type="entry name" value="P-loop containing nucleotide triphosphate hydrolases"/>
    <property type="match status" value="1"/>
</dbReference>
<dbReference type="CDD" id="cd02020">
    <property type="entry name" value="CMPK"/>
    <property type="match status" value="1"/>
</dbReference>
<evidence type="ECO:0000256" key="8">
    <source>
        <dbReference type="HAMAP-Rule" id="MF_00238"/>
    </source>
</evidence>
<evidence type="ECO:0000256" key="1">
    <source>
        <dbReference type="ARBA" id="ARBA00009427"/>
    </source>
</evidence>
<dbReference type="STRING" id="584708.Apau_1210"/>
<comment type="subcellular location">
    <subcellularLocation>
        <location evidence="8">Cytoplasm</location>
    </subcellularLocation>
</comment>
<feature type="binding site" evidence="8">
    <location>
        <begin position="11"/>
        <end position="19"/>
    </location>
    <ligand>
        <name>ATP</name>
        <dbReference type="ChEBI" id="CHEBI:30616"/>
    </ligand>
</feature>
<proteinExistence type="inferred from homology"/>
<gene>
    <name evidence="8" type="primary">cmk</name>
    <name evidence="10" type="ORF">Apau_1210</name>
</gene>
<keyword evidence="5 8" id="KW-0067">ATP-binding</keyword>
<keyword evidence="3 8" id="KW-0547">Nucleotide-binding</keyword>
<dbReference type="GO" id="GO:0015949">
    <property type="term" value="P:nucleobase-containing small molecule interconversion"/>
    <property type="evidence" value="ECO:0007669"/>
    <property type="project" value="TreeGrafter"/>
</dbReference>
<dbReference type="HAMAP" id="MF_00238">
    <property type="entry name" value="Cytidyl_kinase_type1"/>
    <property type="match status" value="1"/>
</dbReference>
<evidence type="ECO:0000256" key="5">
    <source>
        <dbReference type="ARBA" id="ARBA00022840"/>
    </source>
</evidence>
<dbReference type="EMBL" id="CM001022">
    <property type="protein sequence ID" value="EFQ23636.1"/>
    <property type="molecule type" value="Genomic_DNA"/>
</dbReference>
<dbReference type="EC" id="2.7.4.25" evidence="8"/>
<dbReference type="HOGENOM" id="CLU_079959_0_2_0"/>
<organism evidence="10 11">
    <name type="scientific">Aminomonas paucivorans DSM 12260</name>
    <dbReference type="NCBI Taxonomy" id="584708"/>
    <lineage>
        <taxon>Bacteria</taxon>
        <taxon>Thermotogati</taxon>
        <taxon>Synergistota</taxon>
        <taxon>Synergistia</taxon>
        <taxon>Synergistales</taxon>
        <taxon>Synergistaceae</taxon>
        <taxon>Aminomonas</taxon>
    </lineage>
</organism>
<keyword evidence="11" id="KW-1185">Reference proteome</keyword>
<dbReference type="PANTHER" id="PTHR21299:SF2">
    <property type="entry name" value="CYTIDYLATE KINASE"/>
    <property type="match status" value="1"/>
</dbReference>
<name>E3CYA3_9BACT</name>
<evidence type="ECO:0000313" key="10">
    <source>
        <dbReference type="EMBL" id="EFQ23636.1"/>
    </source>
</evidence>
<dbReference type="Pfam" id="PF02224">
    <property type="entry name" value="Cytidylate_kin"/>
    <property type="match status" value="1"/>
</dbReference>
<dbReference type="SUPFAM" id="SSF52540">
    <property type="entry name" value="P-loop containing nucleoside triphosphate hydrolases"/>
    <property type="match status" value="1"/>
</dbReference>
<dbReference type="GO" id="GO:0005829">
    <property type="term" value="C:cytosol"/>
    <property type="evidence" value="ECO:0007669"/>
    <property type="project" value="TreeGrafter"/>
</dbReference>
<dbReference type="NCBIfam" id="TIGR00017">
    <property type="entry name" value="cmk"/>
    <property type="match status" value="1"/>
</dbReference>
<dbReference type="eggNOG" id="COG0283">
    <property type="taxonomic scope" value="Bacteria"/>
</dbReference>
<evidence type="ECO:0000256" key="2">
    <source>
        <dbReference type="ARBA" id="ARBA00022679"/>
    </source>
</evidence>
<comment type="similarity">
    <text evidence="1 8">Belongs to the cytidylate kinase family. Type 1 subfamily.</text>
</comment>
<evidence type="ECO:0000259" key="9">
    <source>
        <dbReference type="Pfam" id="PF02224"/>
    </source>
</evidence>
<dbReference type="PANTHER" id="PTHR21299">
    <property type="entry name" value="CYTIDYLATE KINASE/PANTOATE-BETA-ALANINE LIGASE"/>
    <property type="match status" value="1"/>
</dbReference>
<dbReference type="InterPro" id="IPR011994">
    <property type="entry name" value="Cytidylate_kinase_dom"/>
</dbReference>